<dbReference type="Proteomes" id="UP001060215">
    <property type="component" value="Chromosome 2"/>
</dbReference>
<accession>A0ACC0HXA9</accession>
<reference evidence="1 2" key="1">
    <citation type="journal article" date="2022" name="Plant J.">
        <title>Chromosome-level genome of Camellia lanceoleosa provides a valuable resource for understanding genome evolution and self-incompatibility.</title>
        <authorList>
            <person name="Gong W."/>
            <person name="Xiao S."/>
            <person name="Wang L."/>
            <person name="Liao Z."/>
            <person name="Chang Y."/>
            <person name="Mo W."/>
            <person name="Hu G."/>
            <person name="Li W."/>
            <person name="Zhao G."/>
            <person name="Zhu H."/>
            <person name="Hu X."/>
            <person name="Ji K."/>
            <person name="Xiang X."/>
            <person name="Song Q."/>
            <person name="Yuan D."/>
            <person name="Jin S."/>
            <person name="Zhang L."/>
        </authorList>
    </citation>
    <scope>NUCLEOTIDE SEQUENCE [LARGE SCALE GENOMIC DNA]</scope>
    <source>
        <strain evidence="1">SQ_2022a</strain>
    </source>
</reference>
<keyword evidence="2" id="KW-1185">Reference proteome</keyword>
<organism evidence="1 2">
    <name type="scientific">Camellia lanceoleosa</name>
    <dbReference type="NCBI Taxonomy" id="1840588"/>
    <lineage>
        <taxon>Eukaryota</taxon>
        <taxon>Viridiplantae</taxon>
        <taxon>Streptophyta</taxon>
        <taxon>Embryophyta</taxon>
        <taxon>Tracheophyta</taxon>
        <taxon>Spermatophyta</taxon>
        <taxon>Magnoliopsida</taxon>
        <taxon>eudicotyledons</taxon>
        <taxon>Gunneridae</taxon>
        <taxon>Pentapetalae</taxon>
        <taxon>asterids</taxon>
        <taxon>Ericales</taxon>
        <taxon>Theaceae</taxon>
        <taxon>Camellia</taxon>
    </lineage>
</organism>
<protein>
    <submittedName>
        <fullName evidence="1">Protein FD</fullName>
    </submittedName>
</protein>
<name>A0ACC0HXA9_9ERIC</name>
<dbReference type="EMBL" id="CM045759">
    <property type="protein sequence ID" value="KAI8017602.1"/>
    <property type="molecule type" value="Genomic_DNA"/>
</dbReference>
<evidence type="ECO:0000313" key="1">
    <source>
        <dbReference type="EMBL" id="KAI8017602.1"/>
    </source>
</evidence>
<proteinExistence type="predicted"/>
<sequence>MDEVWNDITLASLHDPPTLRDDTARHTHFRSHTFQDFLGRPVNKNPPARISGGYGSPASPPSTTSLNLNSLPDQLNLLSSNESDPMRANYGGLESRPVSSEASLNVLFDALASSSSSLQALGKKRFPESESSSGDRRHKRMIKNRESAARSRARKQERISLLFSSLQSTPYTIHIDIIHIYIVGVWAYTIELELEVAHLMKENARLKSEQQQSFLAAEAQLPKKHTLHRTSTAPF</sequence>
<comment type="caution">
    <text evidence="1">The sequence shown here is derived from an EMBL/GenBank/DDBJ whole genome shotgun (WGS) entry which is preliminary data.</text>
</comment>
<evidence type="ECO:0000313" key="2">
    <source>
        <dbReference type="Proteomes" id="UP001060215"/>
    </source>
</evidence>
<gene>
    <name evidence="1" type="ORF">LOK49_LG04G01281</name>
</gene>